<organism evidence="5 6">
    <name type="scientific">Larinioides sclopetarius</name>
    <dbReference type="NCBI Taxonomy" id="280406"/>
    <lineage>
        <taxon>Eukaryota</taxon>
        <taxon>Metazoa</taxon>
        <taxon>Ecdysozoa</taxon>
        <taxon>Arthropoda</taxon>
        <taxon>Chelicerata</taxon>
        <taxon>Arachnida</taxon>
        <taxon>Araneae</taxon>
        <taxon>Araneomorphae</taxon>
        <taxon>Entelegynae</taxon>
        <taxon>Araneoidea</taxon>
        <taxon>Araneidae</taxon>
        <taxon>Larinioides</taxon>
    </lineage>
</organism>
<dbReference type="GO" id="GO:0006355">
    <property type="term" value="P:regulation of DNA-templated transcription"/>
    <property type="evidence" value="ECO:0007669"/>
    <property type="project" value="TreeGrafter"/>
</dbReference>
<dbReference type="EMBL" id="CAXIEN010000276">
    <property type="protein sequence ID" value="CAL1291168.1"/>
    <property type="molecule type" value="Genomic_DNA"/>
</dbReference>
<evidence type="ECO:0000313" key="5">
    <source>
        <dbReference type="EMBL" id="CAL1291168.1"/>
    </source>
</evidence>
<sequence length="650" mass="74272">MADRVCLFNTCNGPPKWKHYGITTKEAVTYSKLLGQKRGFQELIEFNDMQMSKSRKIESCCIVDKKYIPSHGRNIDIFICDEEQHHSALYLEYSVHKQYIIKNCNDLITFFNFSKNSTFHLHDSFIYVKSVNRFKWVLFFGVLEFLIKNLNMSIIGSQFYCPLFIKYLIMNELQLLLTLQNWFKNLSADLMKTFSQTCKTSALHSKKGFPSGAFYLECRLQDPKNNVSLPSDQAIRKMKNWKTDICKSFPKQQLKRKSIDSYTGDDCLPKIKRFNSAKNACHCKNYTWKIFIPFQKISLLNYASILETKKCIDASETMHVFPVGHGFQADCLKNSNSSTLDQNQNISNQNLFSVLNTSEKSSPVQLLDEVSELKSITDLSLEKTKENQHESKQISDLQPLNVMESPLDERENFTLDDFDNFQLSALECNKEECKNKQMYPGTTTADVSQKNIAGPSGENPPKPGIIGIDKLSVNFQTASGKSLKISETAIQAAKKMFEDISSESFDIFPEKKTHNALQLKSVVNEKQYVGFQTASGKSLHASKTALEAAEKMFKEIKVEEMDVFPEKLTQTKQNNKDCYPSIKDCVDDDISNVLAENFFEDIPFDDKEIDSKPVDDSMVPSVQKPEITKTHKIRKSLGGRRSLKPYGLKK</sequence>
<comment type="caution">
    <text evidence="5">The sequence shown here is derived from an EMBL/GenBank/DDBJ whole genome shotgun (WGS) entry which is preliminary data.</text>
</comment>
<gene>
    <name evidence="5" type="ORF">LARSCL_LOCUS16927</name>
</gene>
<evidence type="ECO:0000256" key="4">
    <source>
        <dbReference type="SAM" id="MobiDB-lite"/>
    </source>
</evidence>
<feature type="region of interest" description="Disordered" evidence="4">
    <location>
        <begin position="609"/>
        <end position="650"/>
    </location>
</feature>
<reference evidence="5 6" key="1">
    <citation type="submission" date="2024-04" db="EMBL/GenBank/DDBJ databases">
        <authorList>
            <person name="Rising A."/>
            <person name="Reimegard J."/>
            <person name="Sonavane S."/>
            <person name="Akerstrom W."/>
            <person name="Nylinder S."/>
            <person name="Hedman E."/>
            <person name="Kallberg Y."/>
        </authorList>
    </citation>
    <scope>NUCLEOTIDE SEQUENCE [LARGE SCALE GENOMIC DNA]</scope>
</reference>
<keyword evidence="3" id="KW-0234">DNA repair</keyword>
<evidence type="ECO:0000256" key="1">
    <source>
        <dbReference type="ARBA" id="ARBA00022737"/>
    </source>
</evidence>
<dbReference type="InterPro" id="IPR015525">
    <property type="entry name" value="BRCA2"/>
</dbReference>
<accession>A0AAV2B7E1</accession>
<name>A0AAV2B7E1_9ARAC</name>
<keyword evidence="1" id="KW-0677">Repeat</keyword>
<proteinExistence type="predicted"/>
<keyword evidence="6" id="KW-1185">Reference proteome</keyword>
<evidence type="ECO:0000313" key="6">
    <source>
        <dbReference type="Proteomes" id="UP001497382"/>
    </source>
</evidence>
<dbReference type="Pfam" id="PF00634">
    <property type="entry name" value="BRCA2"/>
    <property type="match status" value="2"/>
</dbReference>
<feature type="compositionally biased region" description="Basic residues" evidence="4">
    <location>
        <begin position="630"/>
        <end position="650"/>
    </location>
</feature>
<dbReference type="PANTHER" id="PTHR11289:SF0">
    <property type="entry name" value="BREAST CANCER TYPE 2 SUSCEPTIBILITY PROTEIN"/>
    <property type="match status" value="1"/>
</dbReference>
<dbReference type="PROSITE" id="PS50138">
    <property type="entry name" value="BRCA2_REPEAT"/>
    <property type="match status" value="2"/>
</dbReference>
<dbReference type="AlphaFoldDB" id="A0AAV2B7E1"/>
<evidence type="ECO:0000256" key="2">
    <source>
        <dbReference type="ARBA" id="ARBA00022763"/>
    </source>
</evidence>
<dbReference type="GO" id="GO:0000724">
    <property type="term" value="P:double-strand break repair via homologous recombination"/>
    <property type="evidence" value="ECO:0007669"/>
    <property type="project" value="InterPro"/>
</dbReference>
<dbReference type="InterPro" id="IPR002093">
    <property type="entry name" value="BRCA2_repeat"/>
</dbReference>
<keyword evidence="2" id="KW-0227">DNA damage</keyword>
<protein>
    <submittedName>
        <fullName evidence="5">Uncharacterized protein</fullName>
    </submittedName>
</protein>
<evidence type="ECO:0000256" key="3">
    <source>
        <dbReference type="ARBA" id="ARBA00023204"/>
    </source>
</evidence>
<dbReference type="PANTHER" id="PTHR11289">
    <property type="entry name" value="BREAST CANCER TYPE 2 SUSCEPTIBILITY PROTEIN BRCA2"/>
    <property type="match status" value="1"/>
</dbReference>
<dbReference type="Proteomes" id="UP001497382">
    <property type="component" value="Unassembled WGS sequence"/>
</dbReference>